<dbReference type="RefSeq" id="WP_049951882.1">
    <property type="nucleotide sequence ID" value="NZ_CP007055.1"/>
</dbReference>
<dbReference type="GO" id="GO:0016020">
    <property type="term" value="C:membrane"/>
    <property type="evidence" value="ECO:0007669"/>
    <property type="project" value="UniProtKB-SubCell"/>
</dbReference>
<dbReference type="HOGENOM" id="CLU_053468_1_0_2"/>
<dbReference type="GeneID" id="25144280"/>
<evidence type="ECO:0000256" key="7">
    <source>
        <dbReference type="ARBA" id="ARBA00023180"/>
    </source>
</evidence>
<dbReference type="Proteomes" id="UP000019024">
    <property type="component" value="Chromosome"/>
</dbReference>
<evidence type="ECO:0000256" key="4">
    <source>
        <dbReference type="ARBA" id="ARBA00022692"/>
    </source>
</evidence>
<dbReference type="InterPro" id="IPR007657">
    <property type="entry name" value="Glycosyltransferase_61"/>
</dbReference>
<proteinExistence type="predicted"/>
<protein>
    <recommendedName>
        <fullName evidence="8">Glycosyltransferase 61 catalytic domain-containing protein</fullName>
    </recommendedName>
</protein>
<keyword evidence="6" id="KW-0472">Membrane</keyword>
<dbReference type="eggNOG" id="arCOG11384">
    <property type="taxonomic scope" value="Archaea"/>
</dbReference>
<evidence type="ECO:0000256" key="3">
    <source>
        <dbReference type="ARBA" id="ARBA00022679"/>
    </source>
</evidence>
<dbReference type="GO" id="GO:0016757">
    <property type="term" value="F:glycosyltransferase activity"/>
    <property type="evidence" value="ECO:0007669"/>
    <property type="project" value="UniProtKB-KW"/>
</dbReference>
<evidence type="ECO:0000256" key="1">
    <source>
        <dbReference type="ARBA" id="ARBA00004167"/>
    </source>
</evidence>
<dbReference type="OrthoDB" id="140964at2157"/>
<evidence type="ECO:0000313" key="10">
    <source>
        <dbReference type="Proteomes" id="UP000019024"/>
    </source>
</evidence>
<keyword evidence="5" id="KW-1133">Transmembrane helix</keyword>
<reference evidence="9 10" key="1">
    <citation type="submission" date="2014-01" db="EMBL/GenBank/DDBJ databases">
        <authorList>
            <consortium name="DOE Joint Genome Institute"/>
            <person name="Anderson I."/>
            <person name="Huntemann M."/>
            <person name="Han J."/>
            <person name="Chen A."/>
            <person name="Kyrpides N."/>
            <person name="Mavromatis K."/>
            <person name="Markowitz V."/>
            <person name="Palaniappan K."/>
            <person name="Ivanova N."/>
            <person name="Schaumberg A."/>
            <person name="Pati A."/>
            <person name="Liolios K."/>
            <person name="Nordberg H.P."/>
            <person name="Cantor M.N."/>
            <person name="Hua S.X."/>
            <person name="Woyke T."/>
        </authorList>
    </citation>
    <scope>NUCLEOTIDE SEQUENCE [LARGE SCALE GENOMIC DNA]</scope>
    <source>
        <strain evidence="9 10">XH-48</strain>
    </source>
</reference>
<evidence type="ECO:0000259" key="8">
    <source>
        <dbReference type="Pfam" id="PF04577"/>
    </source>
</evidence>
<dbReference type="Pfam" id="PF04577">
    <property type="entry name" value="Glyco_transf_61"/>
    <property type="match status" value="1"/>
</dbReference>
<feature type="domain" description="Glycosyltransferase 61 catalytic" evidence="8">
    <location>
        <begin position="172"/>
        <end position="372"/>
    </location>
</feature>
<dbReference type="AlphaFoldDB" id="W0JUT7"/>
<name>W0JUT7_9EURY</name>
<evidence type="ECO:0000313" key="9">
    <source>
        <dbReference type="EMBL" id="AHG00783.1"/>
    </source>
</evidence>
<organism evidence="9 10">
    <name type="scientific">Halostagnicola larsenii XH-48</name>
    <dbReference type="NCBI Taxonomy" id="797299"/>
    <lineage>
        <taxon>Archaea</taxon>
        <taxon>Methanobacteriati</taxon>
        <taxon>Methanobacteriota</taxon>
        <taxon>Stenosarchaea group</taxon>
        <taxon>Halobacteria</taxon>
        <taxon>Halobacteriales</taxon>
        <taxon>Natrialbaceae</taxon>
        <taxon>Halostagnicola</taxon>
    </lineage>
</organism>
<gene>
    <name evidence="9" type="ORF">HALLA_07235</name>
</gene>
<keyword evidence="4" id="KW-0812">Transmembrane</keyword>
<keyword evidence="2" id="KW-0328">Glycosyltransferase</keyword>
<accession>W0JUT7</accession>
<dbReference type="EMBL" id="CP007055">
    <property type="protein sequence ID" value="AHG00783.1"/>
    <property type="molecule type" value="Genomic_DNA"/>
</dbReference>
<sequence length="421" mass="46538">MPLRRVRQKVRDVGVLELLKRGIETGAAPRLFAGKLALDTRISYLERAGLARTPDADAFAFGTEESIALEAPPSSPSELERMAGSFSFEQPFVCRLPTARLVGRDALAVRPDGSFLLETSLGRRDRLEQSLLAEPSLLSRALWRQSALGAPSADDRNLETVCSFVDGCLGGYSHWVLTALPRLEGLRRWEERTGERATILVPNDASSWVLESLEFFGYGSDRITAWNGEPTTVEGLVVPSVRSPEQPRSAYAHRFTYDLSYKLTSPAACRWLQSAAREAASSRRSESRSELEPCPAGRGRRVYISRADADRRRVRNRDELLEALATNGFERYTLSSLSFADQVRLFLEADIVVAPHGAGFANLAFASDCTVVELFGSKVKPTYWLLAGALGLEYEHHLCEAAGDDLRVDVRTVTDSIEARL</sequence>
<dbReference type="STRING" id="797299.HALLA_07235"/>
<keyword evidence="3" id="KW-0808">Transferase</keyword>
<dbReference type="KEGG" id="hlr:HALLA_07235"/>
<dbReference type="PANTHER" id="PTHR20961">
    <property type="entry name" value="GLYCOSYLTRANSFERASE"/>
    <property type="match status" value="1"/>
</dbReference>
<keyword evidence="7" id="KW-0325">Glycoprotein</keyword>
<keyword evidence="10" id="KW-1185">Reference proteome</keyword>
<comment type="subcellular location">
    <subcellularLocation>
        <location evidence="1">Membrane</location>
        <topology evidence="1">Single-pass membrane protein</topology>
    </subcellularLocation>
</comment>
<evidence type="ECO:0000256" key="2">
    <source>
        <dbReference type="ARBA" id="ARBA00022676"/>
    </source>
</evidence>
<evidence type="ECO:0000256" key="5">
    <source>
        <dbReference type="ARBA" id="ARBA00022989"/>
    </source>
</evidence>
<dbReference type="PANTHER" id="PTHR20961:SF38">
    <property type="entry name" value="PROTEIN O-LINKED-MANNOSE BETA-1,4-N-ACETYLGLUCOSAMINYLTRANSFERASE 2"/>
    <property type="match status" value="1"/>
</dbReference>
<dbReference type="InterPro" id="IPR049625">
    <property type="entry name" value="Glyco_transf_61_cat"/>
</dbReference>
<evidence type="ECO:0000256" key="6">
    <source>
        <dbReference type="ARBA" id="ARBA00023136"/>
    </source>
</evidence>